<sequence length="93" mass="10189">MKALISVLLILAPSFLWGEDWPRFRGPQGNGVSQDANTPLTWSDKDNLKWKLALPGPGSSSPIVSGNRVFVTCYSGYGTNRSDVENISALKRH</sequence>
<reference evidence="1" key="1">
    <citation type="submission" date="2018-05" db="EMBL/GenBank/DDBJ databases">
        <authorList>
            <person name="Lanie J.A."/>
            <person name="Ng W.-L."/>
            <person name="Kazmierczak K.M."/>
            <person name="Andrzejewski T.M."/>
            <person name="Davidsen T.M."/>
            <person name="Wayne K.J."/>
            <person name="Tettelin H."/>
            <person name="Glass J.I."/>
            <person name="Rusch D."/>
            <person name="Podicherti R."/>
            <person name="Tsui H.-C.T."/>
            <person name="Winkler M.E."/>
        </authorList>
    </citation>
    <scope>NUCLEOTIDE SEQUENCE</scope>
</reference>
<dbReference type="InterPro" id="IPR015943">
    <property type="entry name" value="WD40/YVTN_repeat-like_dom_sf"/>
</dbReference>
<gene>
    <name evidence="1" type="ORF">METZ01_LOCUS366566</name>
</gene>
<proteinExistence type="predicted"/>
<feature type="non-terminal residue" evidence="1">
    <location>
        <position position="93"/>
    </location>
</feature>
<dbReference type="EMBL" id="UINC01131792">
    <property type="protein sequence ID" value="SVD13712.1"/>
    <property type="molecule type" value="Genomic_DNA"/>
</dbReference>
<dbReference type="PANTHER" id="PTHR34512">
    <property type="entry name" value="CELL SURFACE PROTEIN"/>
    <property type="match status" value="1"/>
</dbReference>
<dbReference type="Gene3D" id="2.130.10.10">
    <property type="entry name" value="YVTN repeat-like/Quinoprotein amine dehydrogenase"/>
    <property type="match status" value="1"/>
</dbReference>
<accession>A0A382SVX2</accession>
<evidence type="ECO:0000313" key="1">
    <source>
        <dbReference type="EMBL" id="SVD13712.1"/>
    </source>
</evidence>
<dbReference type="AlphaFoldDB" id="A0A382SVX2"/>
<dbReference type="PANTHER" id="PTHR34512:SF30">
    <property type="entry name" value="OUTER MEMBRANE PROTEIN ASSEMBLY FACTOR BAMB"/>
    <property type="match status" value="1"/>
</dbReference>
<name>A0A382SVX2_9ZZZZ</name>
<protein>
    <submittedName>
        <fullName evidence="1">Uncharacterized protein</fullName>
    </submittedName>
</protein>
<dbReference type="InterPro" id="IPR011047">
    <property type="entry name" value="Quinoprotein_ADH-like_sf"/>
</dbReference>
<dbReference type="SUPFAM" id="SSF50998">
    <property type="entry name" value="Quinoprotein alcohol dehydrogenase-like"/>
    <property type="match status" value="1"/>
</dbReference>
<organism evidence="1">
    <name type="scientific">marine metagenome</name>
    <dbReference type="NCBI Taxonomy" id="408172"/>
    <lineage>
        <taxon>unclassified sequences</taxon>
        <taxon>metagenomes</taxon>
        <taxon>ecological metagenomes</taxon>
    </lineage>
</organism>